<dbReference type="SUPFAM" id="SSF88946">
    <property type="entry name" value="Sigma2 domain of RNA polymerase sigma factors"/>
    <property type="match status" value="1"/>
</dbReference>
<dbReference type="NCBIfam" id="TIGR02937">
    <property type="entry name" value="sigma70-ECF"/>
    <property type="match status" value="1"/>
</dbReference>
<dbReference type="Gene3D" id="1.10.10.10">
    <property type="entry name" value="Winged helix-like DNA-binding domain superfamily/Winged helix DNA-binding domain"/>
    <property type="match status" value="1"/>
</dbReference>
<reference evidence="7 8" key="1">
    <citation type="submission" date="2011-09" db="EMBL/GenBank/DDBJ databases">
        <title>The draft genome of Treponema saccharophilum DSM 2985.</title>
        <authorList>
            <consortium name="US DOE Joint Genome Institute (JGI-PGF)"/>
            <person name="Lucas S."/>
            <person name="Copeland A."/>
            <person name="Lapidus A."/>
            <person name="Glavina del Rio T."/>
            <person name="Dalin E."/>
            <person name="Tice H."/>
            <person name="Bruce D."/>
            <person name="Goodwin L."/>
            <person name="Pitluck S."/>
            <person name="Peters L."/>
            <person name="Kyrpides N."/>
            <person name="Mavromatis K."/>
            <person name="Ivanova N."/>
            <person name="Markowitz V."/>
            <person name="Cheng J.-F."/>
            <person name="Hugenholtz P."/>
            <person name="Woyke T."/>
            <person name="Wu D."/>
            <person name="Gronow S."/>
            <person name="Wellnitz S."/>
            <person name="Brambilla E."/>
            <person name="Klenk H.-P."/>
            <person name="Eisen J.A."/>
        </authorList>
    </citation>
    <scope>NUCLEOTIDE SEQUENCE [LARGE SCALE GENOMIC DNA]</scope>
    <source>
        <strain evidence="7 8">DSM 2985</strain>
    </source>
</reference>
<dbReference type="InterPro" id="IPR013324">
    <property type="entry name" value="RNA_pol_sigma_r3/r4-like"/>
</dbReference>
<dbReference type="eggNOG" id="COG1595">
    <property type="taxonomic scope" value="Bacteria"/>
</dbReference>
<keyword evidence="3" id="KW-0731">Sigma factor</keyword>
<keyword evidence="4" id="KW-0804">Transcription</keyword>
<protein>
    <submittedName>
        <fullName evidence="7">RNA polymerase, sigma-24 subunit, ECF subfamily</fullName>
    </submittedName>
</protein>
<evidence type="ECO:0000259" key="5">
    <source>
        <dbReference type="Pfam" id="PF04542"/>
    </source>
</evidence>
<dbReference type="SUPFAM" id="SSF88659">
    <property type="entry name" value="Sigma3 and sigma4 domains of RNA polymerase sigma factors"/>
    <property type="match status" value="1"/>
</dbReference>
<name>H7EJS3_9SPIR</name>
<dbReference type="GO" id="GO:0016987">
    <property type="term" value="F:sigma factor activity"/>
    <property type="evidence" value="ECO:0007669"/>
    <property type="project" value="UniProtKB-KW"/>
</dbReference>
<dbReference type="InterPro" id="IPR007627">
    <property type="entry name" value="RNA_pol_sigma70_r2"/>
</dbReference>
<accession>H7EJS3</accession>
<dbReference type="InterPro" id="IPR013325">
    <property type="entry name" value="RNA_pol_sigma_r2"/>
</dbReference>
<dbReference type="InterPro" id="IPR014284">
    <property type="entry name" value="RNA_pol_sigma-70_dom"/>
</dbReference>
<evidence type="ECO:0000259" key="6">
    <source>
        <dbReference type="Pfam" id="PF08281"/>
    </source>
</evidence>
<dbReference type="CDD" id="cd06171">
    <property type="entry name" value="Sigma70_r4"/>
    <property type="match status" value="1"/>
</dbReference>
<keyword evidence="8" id="KW-1185">Reference proteome</keyword>
<evidence type="ECO:0000313" key="8">
    <source>
        <dbReference type="Proteomes" id="UP000003571"/>
    </source>
</evidence>
<dbReference type="InterPro" id="IPR036388">
    <property type="entry name" value="WH-like_DNA-bd_sf"/>
</dbReference>
<dbReference type="GO" id="GO:0006352">
    <property type="term" value="P:DNA-templated transcription initiation"/>
    <property type="evidence" value="ECO:0007669"/>
    <property type="project" value="InterPro"/>
</dbReference>
<evidence type="ECO:0000256" key="1">
    <source>
        <dbReference type="ARBA" id="ARBA00010641"/>
    </source>
</evidence>
<sequence length="184" mass="21146">MENQSTTEKSYNAADSGDFRAIYDATFKLLYTISFRIVCEEDAAEDLVHDSYIKANEKGMVFPSLDDAKFWLIRVVKNASLNYAMRKSRERKAYHKAFYEDTRKVETGEQSVLKEEAKRKAVEALNSLPKHLREVLILKEYGNLNYKEIGKVLGISEGNVKVRVFRAREKLEKFIGDGDSVFLS</sequence>
<dbReference type="InterPro" id="IPR013249">
    <property type="entry name" value="RNA_pol_sigma70_r4_t2"/>
</dbReference>
<feature type="domain" description="RNA polymerase sigma factor 70 region 4 type 2" evidence="6">
    <location>
        <begin position="121"/>
        <end position="171"/>
    </location>
</feature>
<evidence type="ECO:0000256" key="4">
    <source>
        <dbReference type="ARBA" id="ARBA00023163"/>
    </source>
</evidence>
<dbReference type="Proteomes" id="UP000003571">
    <property type="component" value="Unassembled WGS sequence"/>
</dbReference>
<dbReference type="PATRIC" id="fig|907348.3.peg.1120"/>
<dbReference type="OrthoDB" id="340239at2"/>
<dbReference type="PANTHER" id="PTHR43133">
    <property type="entry name" value="RNA POLYMERASE ECF-TYPE SIGMA FACTO"/>
    <property type="match status" value="1"/>
</dbReference>
<dbReference type="STRING" id="907348.TresaDRAFT_2173"/>
<evidence type="ECO:0000313" key="7">
    <source>
        <dbReference type="EMBL" id="EIC02193.1"/>
    </source>
</evidence>
<dbReference type="Gene3D" id="1.10.1740.10">
    <property type="match status" value="1"/>
</dbReference>
<comment type="similarity">
    <text evidence="1">Belongs to the sigma-70 factor family. ECF subfamily.</text>
</comment>
<evidence type="ECO:0000256" key="3">
    <source>
        <dbReference type="ARBA" id="ARBA00023082"/>
    </source>
</evidence>
<evidence type="ECO:0000256" key="2">
    <source>
        <dbReference type="ARBA" id="ARBA00023015"/>
    </source>
</evidence>
<dbReference type="Pfam" id="PF08281">
    <property type="entry name" value="Sigma70_r4_2"/>
    <property type="match status" value="1"/>
</dbReference>
<comment type="caution">
    <text evidence="7">The sequence shown here is derived from an EMBL/GenBank/DDBJ whole genome shotgun (WGS) entry which is preliminary data.</text>
</comment>
<feature type="domain" description="RNA polymerase sigma-70 region 2" evidence="5">
    <location>
        <begin position="23"/>
        <end position="89"/>
    </location>
</feature>
<dbReference type="GO" id="GO:0003677">
    <property type="term" value="F:DNA binding"/>
    <property type="evidence" value="ECO:0007669"/>
    <property type="project" value="InterPro"/>
</dbReference>
<gene>
    <name evidence="7" type="ORF">TresaDRAFT_2173</name>
</gene>
<organism evidence="7 8">
    <name type="scientific">Treponema saccharophilum DSM 2985</name>
    <dbReference type="NCBI Taxonomy" id="907348"/>
    <lineage>
        <taxon>Bacteria</taxon>
        <taxon>Pseudomonadati</taxon>
        <taxon>Spirochaetota</taxon>
        <taxon>Spirochaetia</taxon>
        <taxon>Spirochaetales</taxon>
        <taxon>Treponemataceae</taxon>
        <taxon>Treponema</taxon>
    </lineage>
</organism>
<proteinExistence type="inferred from homology"/>
<dbReference type="InterPro" id="IPR039425">
    <property type="entry name" value="RNA_pol_sigma-70-like"/>
</dbReference>
<keyword evidence="2" id="KW-0805">Transcription regulation</keyword>
<dbReference type="RefSeq" id="WP_002703590.1">
    <property type="nucleotide sequence ID" value="NZ_AGRW01000042.1"/>
</dbReference>
<dbReference type="PANTHER" id="PTHR43133:SF46">
    <property type="entry name" value="RNA POLYMERASE SIGMA-70 FACTOR ECF SUBFAMILY"/>
    <property type="match status" value="1"/>
</dbReference>
<dbReference type="EMBL" id="AGRW01000042">
    <property type="protein sequence ID" value="EIC02193.1"/>
    <property type="molecule type" value="Genomic_DNA"/>
</dbReference>
<dbReference type="AlphaFoldDB" id="H7EJS3"/>
<dbReference type="Pfam" id="PF04542">
    <property type="entry name" value="Sigma70_r2"/>
    <property type="match status" value="1"/>
</dbReference>